<reference evidence="1 2" key="1">
    <citation type="submission" date="2024-07" db="EMBL/GenBank/DDBJ databases">
        <title>Chromosome-level genome assembly of the water stick insect Ranatra chinensis (Heteroptera: Nepidae).</title>
        <authorList>
            <person name="Liu X."/>
        </authorList>
    </citation>
    <scope>NUCLEOTIDE SEQUENCE [LARGE SCALE GENOMIC DNA]</scope>
    <source>
        <strain evidence="1">Cailab_2021Rc</strain>
        <tissue evidence="1">Muscle</tissue>
    </source>
</reference>
<gene>
    <name evidence="1" type="ORF">AAG570_008730</name>
</gene>
<evidence type="ECO:0000313" key="1">
    <source>
        <dbReference type="EMBL" id="KAL1138668.1"/>
    </source>
</evidence>
<dbReference type="AlphaFoldDB" id="A0ABD0ZCW6"/>
<proteinExistence type="predicted"/>
<name>A0ABD0ZCW6_9HEMI</name>
<comment type="caution">
    <text evidence="1">The sequence shown here is derived from an EMBL/GenBank/DDBJ whole genome shotgun (WGS) entry which is preliminary data.</text>
</comment>
<evidence type="ECO:0000313" key="2">
    <source>
        <dbReference type="Proteomes" id="UP001558652"/>
    </source>
</evidence>
<dbReference type="Proteomes" id="UP001558652">
    <property type="component" value="Unassembled WGS sequence"/>
</dbReference>
<accession>A0ABD0ZCW6</accession>
<keyword evidence="2" id="KW-1185">Reference proteome</keyword>
<organism evidence="1 2">
    <name type="scientific">Ranatra chinensis</name>
    <dbReference type="NCBI Taxonomy" id="642074"/>
    <lineage>
        <taxon>Eukaryota</taxon>
        <taxon>Metazoa</taxon>
        <taxon>Ecdysozoa</taxon>
        <taxon>Arthropoda</taxon>
        <taxon>Hexapoda</taxon>
        <taxon>Insecta</taxon>
        <taxon>Pterygota</taxon>
        <taxon>Neoptera</taxon>
        <taxon>Paraneoptera</taxon>
        <taxon>Hemiptera</taxon>
        <taxon>Heteroptera</taxon>
        <taxon>Panheteroptera</taxon>
        <taxon>Nepomorpha</taxon>
        <taxon>Nepidae</taxon>
        <taxon>Ranatrinae</taxon>
        <taxon>Ranatra</taxon>
    </lineage>
</organism>
<protein>
    <submittedName>
        <fullName evidence="1">Uncharacterized protein</fullName>
    </submittedName>
</protein>
<dbReference type="EMBL" id="JBFDAA010000003">
    <property type="protein sequence ID" value="KAL1138668.1"/>
    <property type="molecule type" value="Genomic_DNA"/>
</dbReference>
<dbReference type="Gene3D" id="1.10.287.70">
    <property type="match status" value="1"/>
</dbReference>
<sequence length="110" mass="12482">MWPVSVRLGLLALFYVLFLVVGAAIFSSIEAPEEALRVTQLRRHRAEFLQKHTCVTGGLDSVTEMPCGEFKREQGFGPKVKYRQNEVLRNTGIELWGPAKKSNIDKTQLY</sequence>